<name>A0A8C2WF21_CYCLU</name>
<reference evidence="1" key="1">
    <citation type="submission" date="2025-08" db="UniProtKB">
        <authorList>
            <consortium name="Ensembl"/>
        </authorList>
    </citation>
    <scope>IDENTIFICATION</scope>
</reference>
<evidence type="ECO:0000313" key="2">
    <source>
        <dbReference type="Proteomes" id="UP000694565"/>
    </source>
</evidence>
<keyword evidence="2" id="KW-1185">Reference proteome</keyword>
<proteinExistence type="predicted"/>
<organism evidence="1 2">
    <name type="scientific">Cyclopterus lumpus</name>
    <name type="common">Lumpsucker</name>
    <dbReference type="NCBI Taxonomy" id="8103"/>
    <lineage>
        <taxon>Eukaryota</taxon>
        <taxon>Metazoa</taxon>
        <taxon>Chordata</taxon>
        <taxon>Craniata</taxon>
        <taxon>Vertebrata</taxon>
        <taxon>Euteleostomi</taxon>
        <taxon>Actinopterygii</taxon>
        <taxon>Neopterygii</taxon>
        <taxon>Teleostei</taxon>
        <taxon>Neoteleostei</taxon>
        <taxon>Acanthomorphata</taxon>
        <taxon>Eupercaria</taxon>
        <taxon>Perciformes</taxon>
        <taxon>Cottioidei</taxon>
        <taxon>Cottales</taxon>
        <taxon>Cyclopteridae</taxon>
        <taxon>Cyclopterus</taxon>
    </lineage>
</organism>
<dbReference type="AlphaFoldDB" id="A0A8C2WF21"/>
<dbReference type="Ensembl" id="ENSCLMT00005001740.1">
    <property type="protein sequence ID" value="ENSCLMP00005001645.1"/>
    <property type="gene ID" value="ENSCLMG00005000883.1"/>
</dbReference>
<dbReference type="Proteomes" id="UP000694565">
    <property type="component" value="Unplaced"/>
</dbReference>
<sequence>MRILLCAGCACYSSRDNFKALFFSSATVRGVRSKSLYIRSNSGPFFPEKQHRFLTARERQLSNHASLCGPSPPLVLSSLMNGAHELTVRSNRGSLLLLLSLSSL</sequence>
<accession>A0A8C2WF21</accession>
<reference evidence="1" key="2">
    <citation type="submission" date="2025-09" db="UniProtKB">
        <authorList>
            <consortium name="Ensembl"/>
        </authorList>
    </citation>
    <scope>IDENTIFICATION</scope>
</reference>
<protein>
    <submittedName>
        <fullName evidence="1">Uncharacterized protein</fullName>
    </submittedName>
</protein>
<evidence type="ECO:0000313" key="1">
    <source>
        <dbReference type="Ensembl" id="ENSCLMP00005001645.1"/>
    </source>
</evidence>